<dbReference type="PANTHER" id="PTHR46577">
    <property type="entry name" value="HTH-TYPE TRANSCRIPTIONAL REGULATORY PROTEIN GABR"/>
    <property type="match status" value="1"/>
</dbReference>
<evidence type="ECO:0000313" key="8">
    <source>
        <dbReference type="EMBL" id="SBT20016.1"/>
    </source>
</evidence>
<evidence type="ECO:0000256" key="1">
    <source>
        <dbReference type="ARBA" id="ARBA00005384"/>
    </source>
</evidence>
<protein>
    <submittedName>
        <fullName evidence="7">HTH-type transcriptional regulatory protein GabR</fullName>
    </submittedName>
</protein>
<dbReference type="Pfam" id="PF00392">
    <property type="entry name" value="GntR"/>
    <property type="match status" value="1"/>
</dbReference>
<name>A0A1C3JRK9_9GAMM</name>
<dbReference type="CDD" id="cd07377">
    <property type="entry name" value="WHTH_GntR"/>
    <property type="match status" value="1"/>
</dbReference>
<keyword evidence="3" id="KW-0805">Transcription regulation</keyword>
<keyword evidence="5" id="KW-0804">Transcription</keyword>
<reference evidence="7 10" key="1">
    <citation type="submission" date="2016-06" db="EMBL/GenBank/DDBJ databases">
        <authorList>
            <person name="Kjaerup R.B."/>
            <person name="Dalgaard T.S."/>
            <person name="Juul-Madsen H.R."/>
        </authorList>
    </citation>
    <scope>NUCLEOTIDE SEQUENCE [LARGE SCALE GENOMIC DNA]</scope>
    <source>
        <strain evidence="7 10">CECT 5115</strain>
    </source>
</reference>
<reference evidence="8 9" key="2">
    <citation type="submission" date="2016-06" db="EMBL/GenBank/DDBJ databases">
        <authorList>
            <person name="Rodrigo-Torres L."/>
            <person name="Arahal D.R."/>
        </authorList>
    </citation>
    <scope>NUCLEOTIDE SEQUENCE [LARGE SCALE GENOMIC DNA]</scope>
    <source>
        <strain evidence="8 9">CECT 5116</strain>
    </source>
</reference>
<dbReference type="Proteomes" id="UP000092871">
    <property type="component" value="Unassembled WGS sequence"/>
</dbReference>
<dbReference type="SMART" id="SM00345">
    <property type="entry name" value="HTH_GNTR"/>
    <property type="match status" value="1"/>
</dbReference>
<accession>A0A1C3JRK9</accession>
<dbReference type="EMBL" id="FLRA01000012">
    <property type="protein sequence ID" value="SBT17690.1"/>
    <property type="molecule type" value="Genomic_DNA"/>
</dbReference>
<evidence type="ECO:0000256" key="2">
    <source>
        <dbReference type="ARBA" id="ARBA00022898"/>
    </source>
</evidence>
<dbReference type="Gene3D" id="3.40.640.10">
    <property type="entry name" value="Type I PLP-dependent aspartate aminotransferase-like (Major domain)"/>
    <property type="match status" value="1"/>
</dbReference>
<dbReference type="InterPro" id="IPR000524">
    <property type="entry name" value="Tscrpt_reg_HTH_GntR"/>
</dbReference>
<evidence type="ECO:0000256" key="3">
    <source>
        <dbReference type="ARBA" id="ARBA00023015"/>
    </source>
</evidence>
<dbReference type="PRINTS" id="PR00035">
    <property type="entry name" value="HTHGNTR"/>
</dbReference>
<evidence type="ECO:0000256" key="4">
    <source>
        <dbReference type="ARBA" id="ARBA00023125"/>
    </source>
</evidence>
<keyword evidence="2" id="KW-0663">Pyridoxal phosphate</keyword>
<dbReference type="EMBL" id="FLRB01000005">
    <property type="protein sequence ID" value="SBT20016.1"/>
    <property type="molecule type" value="Genomic_DNA"/>
</dbReference>
<dbReference type="InterPro" id="IPR015421">
    <property type="entry name" value="PyrdxlP-dep_Trfase_major"/>
</dbReference>
<proteinExistence type="inferred from homology"/>
<dbReference type="CDD" id="cd00609">
    <property type="entry name" value="AAT_like"/>
    <property type="match status" value="1"/>
</dbReference>
<dbReference type="GO" id="GO:0003700">
    <property type="term" value="F:DNA-binding transcription factor activity"/>
    <property type="evidence" value="ECO:0007669"/>
    <property type="project" value="InterPro"/>
</dbReference>
<dbReference type="SUPFAM" id="SSF46785">
    <property type="entry name" value="Winged helix' DNA-binding domain"/>
    <property type="match status" value="1"/>
</dbReference>
<dbReference type="GO" id="GO:0003677">
    <property type="term" value="F:DNA binding"/>
    <property type="evidence" value="ECO:0007669"/>
    <property type="project" value="UniProtKB-KW"/>
</dbReference>
<dbReference type="OrthoDB" id="9808770at2"/>
<dbReference type="RefSeq" id="WP_067035151.1">
    <property type="nucleotide sequence ID" value="NZ_FLRA01000012.1"/>
</dbReference>
<dbReference type="AlphaFoldDB" id="A0A1C3JRK9"/>
<comment type="similarity">
    <text evidence="1">In the C-terminal section; belongs to the class-I pyridoxal-phosphate-dependent aminotransferase family.</text>
</comment>
<evidence type="ECO:0000313" key="7">
    <source>
        <dbReference type="EMBL" id="SBT17690.1"/>
    </source>
</evidence>
<dbReference type="InterPro" id="IPR015424">
    <property type="entry name" value="PyrdxlP-dep_Trfase"/>
</dbReference>
<dbReference type="Gene3D" id="1.10.10.10">
    <property type="entry name" value="Winged helix-like DNA-binding domain superfamily/Winged helix DNA-binding domain"/>
    <property type="match status" value="1"/>
</dbReference>
<evidence type="ECO:0000313" key="10">
    <source>
        <dbReference type="Proteomes" id="UP000092871"/>
    </source>
</evidence>
<sequence>MIASLTLSIEDNGTPRYEQLRQQLLSAIEQERLKVGDKLPSSRALAQMLGVSRSVVMQTYDQLISEGLLVSQPKRGVFVAQREWLYPPVATVAAKPTMSSLQRFDSGVDVSVFPNKAWAASMRRAWLNPDPRLLKGEYEAGYPPLQQATCDYLYALRGLECEPEQIILVAGNHDAVSLLQHALSDTVQHWLLENPTYPPLRASFSAARTQDLTITEQGVQPLSLAQPWAAVLTPNRQYPLGVCASSATREAWFSILSDSHNFVIEDDYDNEFVYQGHVAKPWFQAAQHRQGVSEQIFYIGSFSKVLFRGLRLGFIVAPLSQVPRVLDSQKTLGLFASQTLQPVVTDFLVSGAFYRHLNRMKRHYRSKRDYLLSLLEQCLSPWFTWQKPTGGMHVVIYVKTPFSDGDWCRELNQHCLKNGLRLSWLQDHYGVANAAPKGLVLGFTGPTELQLDAWIKQLADVCQTLASKQSVEKI</sequence>
<keyword evidence="9" id="KW-1185">Reference proteome</keyword>
<feature type="domain" description="HTH gntR-type" evidence="6">
    <location>
        <begin position="14"/>
        <end position="82"/>
    </location>
</feature>
<dbReference type="Proteomes" id="UP000092840">
    <property type="component" value="Unassembled WGS sequence"/>
</dbReference>
<evidence type="ECO:0000256" key="5">
    <source>
        <dbReference type="ARBA" id="ARBA00023163"/>
    </source>
</evidence>
<evidence type="ECO:0000259" key="6">
    <source>
        <dbReference type="PROSITE" id="PS50949"/>
    </source>
</evidence>
<dbReference type="InterPro" id="IPR036388">
    <property type="entry name" value="WH-like_DNA-bd_sf"/>
</dbReference>
<dbReference type="InterPro" id="IPR051446">
    <property type="entry name" value="HTH_trans_reg/aminotransferase"/>
</dbReference>
<dbReference type="PROSITE" id="PS50949">
    <property type="entry name" value="HTH_GNTR"/>
    <property type="match status" value="1"/>
</dbReference>
<keyword evidence="4" id="KW-0238">DNA-binding</keyword>
<evidence type="ECO:0000313" key="9">
    <source>
        <dbReference type="Proteomes" id="UP000092840"/>
    </source>
</evidence>
<dbReference type="InterPro" id="IPR036390">
    <property type="entry name" value="WH_DNA-bd_sf"/>
</dbReference>
<dbReference type="SUPFAM" id="SSF53383">
    <property type="entry name" value="PLP-dependent transferases"/>
    <property type="match status" value="1"/>
</dbReference>
<gene>
    <name evidence="7" type="primary">gabR</name>
    <name evidence="7" type="ORF">MGA5115_01806</name>
    <name evidence="8" type="ORF">MGA5116_00599</name>
</gene>
<dbReference type="PANTHER" id="PTHR46577:SF1">
    <property type="entry name" value="HTH-TYPE TRANSCRIPTIONAL REGULATORY PROTEIN GABR"/>
    <property type="match status" value="1"/>
</dbReference>
<organism evidence="7 10">
    <name type="scientific">Marinomonas gallaica</name>
    <dbReference type="NCBI Taxonomy" id="1806667"/>
    <lineage>
        <taxon>Bacteria</taxon>
        <taxon>Pseudomonadati</taxon>
        <taxon>Pseudomonadota</taxon>
        <taxon>Gammaproteobacteria</taxon>
        <taxon>Oceanospirillales</taxon>
        <taxon>Oceanospirillaceae</taxon>
        <taxon>Marinomonas</taxon>
    </lineage>
</organism>